<keyword evidence="10 14" id="KW-1133">Transmembrane helix</keyword>
<dbReference type="Proteomes" id="UP000319555">
    <property type="component" value="Unassembled WGS sequence"/>
</dbReference>
<dbReference type="RefSeq" id="WP_142636190.1">
    <property type="nucleotide sequence ID" value="NZ_FXTE01000003.1"/>
</dbReference>
<dbReference type="InterPro" id="IPR027417">
    <property type="entry name" value="P-loop_NTPase"/>
</dbReference>
<evidence type="ECO:0000256" key="7">
    <source>
        <dbReference type="ARBA" id="ARBA00022741"/>
    </source>
</evidence>
<keyword evidence="9" id="KW-0067">ATP-binding</keyword>
<protein>
    <submittedName>
        <fullName evidence="17">Chromosome partitioning ATPase, Mrp family, contains Fe-S cluster</fullName>
    </submittedName>
</protein>
<evidence type="ECO:0000256" key="2">
    <source>
        <dbReference type="ARBA" id="ARBA00008883"/>
    </source>
</evidence>
<evidence type="ECO:0000313" key="18">
    <source>
        <dbReference type="Proteomes" id="UP000319555"/>
    </source>
</evidence>
<evidence type="ECO:0000256" key="13">
    <source>
        <dbReference type="ARBA" id="ARBA00053015"/>
    </source>
</evidence>
<evidence type="ECO:0000256" key="3">
    <source>
        <dbReference type="ARBA" id="ARBA00022475"/>
    </source>
</evidence>
<evidence type="ECO:0000256" key="10">
    <source>
        <dbReference type="ARBA" id="ARBA00022989"/>
    </source>
</evidence>
<dbReference type="PANTHER" id="PTHR32309">
    <property type="entry name" value="TYROSINE-PROTEIN KINASE"/>
    <property type="match status" value="1"/>
</dbReference>
<dbReference type="OrthoDB" id="230260at2"/>
<dbReference type="GO" id="GO:0005886">
    <property type="term" value="C:plasma membrane"/>
    <property type="evidence" value="ECO:0007669"/>
    <property type="project" value="UniProtKB-SubCell"/>
</dbReference>
<dbReference type="Gene3D" id="3.40.50.300">
    <property type="entry name" value="P-loop containing nucleotide triphosphate hydrolases"/>
    <property type="match status" value="1"/>
</dbReference>
<evidence type="ECO:0000259" key="16">
    <source>
        <dbReference type="Pfam" id="PF13614"/>
    </source>
</evidence>
<dbReference type="EMBL" id="FXTE01000003">
    <property type="protein sequence ID" value="SMO60944.1"/>
    <property type="molecule type" value="Genomic_DNA"/>
</dbReference>
<keyword evidence="5" id="KW-0808">Transferase</keyword>
<gene>
    <name evidence="17" type="ORF">SAMN06265380_103110</name>
</gene>
<dbReference type="Pfam" id="PF13614">
    <property type="entry name" value="AAA_31"/>
    <property type="match status" value="1"/>
</dbReference>
<sequence length="618" mass="68732">MDQNHIANQFGQQRLDGIWRMIYRHLKLILGVTAAVIVGTFMVVNQLDPRYKSRAEIVLTSLDMRVRADSVELESYELTRTLIETEIDILRSREFAAEVALALDLFENEAFAGAQNPANPQSISVIRNRVIDNTLSTYNVLRQGESLAIEIISTAEDPQLAADIANTVAETFILRLQQRRQQGLSSSISFLKDRVNELGDELTRDELQMAAFILEENLADESVPGRLRSELARLNSQKDVHEINGASSEEVDKIADQIAVVEQALRSRTGSEIALLRMERALELLRIRYQTTIEKLNDFETQQQFLGQAVQQVSVAHAPTSAFWPNTKVAVAVSAIVGFSLAFVIALLMEGSNTRIVNENQIEQQTDLTNLGFLPDTVMDSDTDGQQELLRFIRDQGRSPYVEALRSVLTMWFNTNDDGSIVMVTSGVPGEGKTVVAVSLALVAGTDGMRVLLLDMDNHRCRASKTLGLNGAAPVEIEDALSGAVQPSQIYVDGERVPGVSSISLNLRPKISRKQLMQQLGEYGRMLRNQYDLVLVDTPPTLVIDDTIRLGPLVDGTFLVVRWGQTTEKILKDAIEKLRMSNIKISGTIMNGVNMRKQRQYGYGAYTYHYSDEPGKSS</sequence>
<evidence type="ECO:0000256" key="6">
    <source>
        <dbReference type="ARBA" id="ARBA00022692"/>
    </source>
</evidence>
<evidence type="ECO:0000256" key="1">
    <source>
        <dbReference type="ARBA" id="ARBA00004429"/>
    </source>
</evidence>
<dbReference type="Pfam" id="PF02706">
    <property type="entry name" value="Wzz"/>
    <property type="match status" value="1"/>
</dbReference>
<dbReference type="InterPro" id="IPR005702">
    <property type="entry name" value="Wzc-like_C"/>
</dbReference>
<organism evidence="17 18">
    <name type="scientific">Ruegeria faecimaris</name>
    <dbReference type="NCBI Taxonomy" id="686389"/>
    <lineage>
        <taxon>Bacteria</taxon>
        <taxon>Pseudomonadati</taxon>
        <taxon>Pseudomonadota</taxon>
        <taxon>Alphaproteobacteria</taxon>
        <taxon>Rhodobacterales</taxon>
        <taxon>Roseobacteraceae</taxon>
        <taxon>Ruegeria</taxon>
    </lineage>
</organism>
<dbReference type="InterPro" id="IPR050445">
    <property type="entry name" value="Bact_polysacc_biosynth/exp"/>
</dbReference>
<evidence type="ECO:0000256" key="9">
    <source>
        <dbReference type="ARBA" id="ARBA00022840"/>
    </source>
</evidence>
<comment type="subcellular location">
    <subcellularLocation>
        <location evidence="1">Cell inner membrane</location>
        <topology evidence="1">Multi-pass membrane protein</topology>
    </subcellularLocation>
</comment>
<keyword evidence="4" id="KW-0997">Cell inner membrane</keyword>
<feature type="transmembrane region" description="Helical" evidence="14">
    <location>
        <begin position="25"/>
        <end position="44"/>
    </location>
</feature>
<comment type="catalytic activity">
    <reaction evidence="13">
        <text>L-tyrosyl-[protein] + ATP = O-phospho-L-tyrosyl-[protein] + ADP + H(+)</text>
        <dbReference type="Rhea" id="RHEA:10596"/>
        <dbReference type="Rhea" id="RHEA-COMP:10136"/>
        <dbReference type="Rhea" id="RHEA-COMP:20101"/>
        <dbReference type="ChEBI" id="CHEBI:15378"/>
        <dbReference type="ChEBI" id="CHEBI:30616"/>
        <dbReference type="ChEBI" id="CHEBI:46858"/>
        <dbReference type="ChEBI" id="CHEBI:61978"/>
        <dbReference type="ChEBI" id="CHEBI:456216"/>
    </reaction>
</comment>
<evidence type="ECO:0000256" key="14">
    <source>
        <dbReference type="SAM" id="Phobius"/>
    </source>
</evidence>
<name>A0A521CNA7_9RHOB</name>
<keyword evidence="6 14" id="KW-0812">Transmembrane</keyword>
<reference evidence="17 18" key="1">
    <citation type="submission" date="2017-05" db="EMBL/GenBank/DDBJ databases">
        <authorList>
            <person name="Varghese N."/>
            <person name="Submissions S."/>
        </authorList>
    </citation>
    <scope>NUCLEOTIDE SEQUENCE [LARGE SCALE GENOMIC DNA]</scope>
    <source>
        <strain evidence="17 18">DSM 28009</strain>
    </source>
</reference>
<evidence type="ECO:0000313" key="17">
    <source>
        <dbReference type="EMBL" id="SMO60944.1"/>
    </source>
</evidence>
<feature type="domain" description="Polysaccharide chain length determinant N-terminal" evidence="15">
    <location>
        <begin position="15"/>
        <end position="100"/>
    </location>
</feature>
<dbReference type="InterPro" id="IPR025669">
    <property type="entry name" value="AAA_dom"/>
</dbReference>
<feature type="domain" description="AAA" evidence="16">
    <location>
        <begin position="430"/>
        <end position="543"/>
    </location>
</feature>
<dbReference type="SUPFAM" id="SSF52540">
    <property type="entry name" value="P-loop containing nucleoside triphosphate hydrolases"/>
    <property type="match status" value="1"/>
</dbReference>
<comment type="similarity">
    <text evidence="2">Belongs to the etk/wzc family.</text>
</comment>
<dbReference type="InterPro" id="IPR003856">
    <property type="entry name" value="LPS_length_determ_N"/>
</dbReference>
<evidence type="ECO:0000256" key="5">
    <source>
        <dbReference type="ARBA" id="ARBA00022679"/>
    </source>
</evidence>
<keyword evidence="18" id="KW-1185">Reference proteome</keyword>
<dbReference type="AlphaFoldDB" id="A0A521CNA7"/>
<evidence type="ECO:0000256" key="4">
    <source>
        <dbReference type="ARBA" id="ARBA00022519"/>
    </source>
</evidence>
<evidence type="ECO:0000259" key="15">
    <source>
        <dbReference type="Pfam" id="PF02706"/>
    </source>
</evidence>
<dbReference type="PANTHER" id="PTHR32309:SF31">
    <property type="entry name" value="CAPSULAR EXOPOLYSACCHARIDE FAMILY"/>
    <property type="match status" value="1"/>
</dbReference>
<keyword evidence="11 14" id="KW-0472">Membrane</keyword>
<keyword evidence="3" id="KW-1003">Cell membrane</keyword>
<keyword evidence="12" id="KW-0829">Tyrosine-protein kinase</keyword>
<proteinExistence type="inferred from homology"/>
<keyword evidence="8" id="KW-0418">Kinase</keyword>
<keyword evidence="7" id="KW-0547">Nucleotide-binding</keyword>
<dbReference type="CDD" id="cd05387">
    <property type="entry name" value="BY-kinase"/>
    <property type="match status" value="1"/>
</dbReference>
<evidence type="ECO:0000256" key="11">
    <source>
        <dbReference type="ARBA" id="ARBA00023136"/>
    </source>
</evidence>
<evidence type="ECO:0000256" key="12">
    <source>
        <dbReference type="ARBA" id="ARBA00023137"/>
    </source>
</evidence>
<evidence type="ECO:0000256" key="8">
    <source>
        <dbReference type="ARBA" id="ARBA00022777"/>
    </source>
</evidence>
<accession>A0A521CNA7</accession>